<evidence type="ECO:0000256" key="1">
    <source>
        <dbReference type="ARBA" id="ARBA00005417"/>
    </source>
</evidence>
<dbReference type="InterPro" id="IPR027417">
    <property type="entry name" value="P-loop_NTPase"/>
</dbReference>
<accession>A0ABT9IXJ3</accession>
<organism evidence="6 7">
    <name type="scientific">Chengkuizengella axinellae</name>
    <dbReference type="NCBI Taxonomy" id="3064388"/>
    <lineage>
        <taxon>Bacteria</taxon>
        <taxon>Bacillati</taxon>
        <taxon>Bacillota</taxon>
        <taxon>Bacilli</taxon>
        <taxon>Bacillales</taxon>
        <taxon>Paenibacillaceae</taxon>
        <taxon>Chengkuizengella</taxon>
    </lineage>
</organism>
<dbReference type="InterPro" id="IPR003593">
    <property type="entry name" value="AAA+_ATPase"/>
</dbReference>
<sequence length="254" mass="29177">MIKLDHVYFRRESREILSDVLIEMNKGEHWVILGKNGSGKTTILEMLNGYLFPSQGSVEVLGNRYGNCDVREVRKSIGYISQSLLEKLNFSDPVWEVVATGLYGFLRFYQEIPKEAQDQANEMLEQLNLSYVKEQPLGLLSQGERKKVLLARALMTHPEIIIMDEPCAGLDLYEREKLLLELERFKTNGISLIYVTHHVEEIVPLFTNVMLLNDGKIVASGSKKEILTSETIHNTFQIPVQIDWVNERPWIQVV</sequence>
<dbReference type="PROSITE" id="PS50893">
    <property type="entry name" value="ABC_TRANSPORTER_2"/>
    <property type="match status" value="1"/>
</dbReference>
<evidence type="ECO:0000256" key="4">
    <source>
        <dbReference type="ARBA" id="ARBA00022840"/>
    </source>
</evidence>
<keyword evidence="2" id="KW-0813">Transport</keyword>
<evidence type="ECO:0000313" key="7">
    <source>
        <dbReference type="Proteomes" id="UP001231941"/>
    </source>
</evidence>
<comment type="similarity">
    <text evidence="1">Belongs to the ABC transporter superfamily.</text>
</comment>
<dbReference type="InterPro" id="IPR050153">
    <property type="entry name" value="Metal_Ion_Import_ABC"/>
</dbReference>
<feature type="domain" description="ABC transporter" evidence="5">
    <location>
        <begin position="2"/>
        <end position="239"/>
    </location>
</feature>
<evidence type="ECO:0000313" key="6">
    <source>
        <dbReference type="EMBL" id="MDP5274088.1"/>
    </source>
</evidence>
<comment type="caution">
    <text evidence="6">The sequence shown here is derived from an EMBL/GenBank/DDBJ whole genome shotgun (WGS) entry which is preliminary data.</text>
</comment>
<keyword evidence="4 6" id="KW-0067">ATP-binding</keyword>
<dbReference type="PROSITE" id="PS00211">
    <property type="entry name" value="ABC_TRANSPORTER_1"/>
    <property type="match status" value="1"/>
</dbReference>
<evidence type="ECO:0000256" key="3">
    <source>
        <dbReference type="ARBA" id="ARBA00022741"/>
    </source>
</evidence>
<dbReference type="InterPro" id="IPR003439">
    <property type="entry name" value="ABC_transporter-like_ATP-bd"/>
</dbReference>
<dbReference type="GO" id="GO:0005524">
    <property type="term" value="F:ATP binding"/>
    <property type="evidence" value="ECO:0007669"/>
    <property type="project" value="UniProtKB-KW"/>
</dbReference>
<dbReference type="Proteomes" id="UP001231941">
    <property type="component" value="Unassembled WGS sequence"/>
</dbReference>
<evidence type="ECO:0000259" key="5">
    <source>
        <dbReference type="PROSITE" id="PS50893"/>
    </source>
</evidence>
<gene>
    <name evidence="6" type="ORF">Q5Y73_08220</name>
</gene>
<dbReference type="SMART" id="SM00382">
    <property type="entry name" value="AAA"/>
    <property type="match status" value="1"/>
</dbReference>
<dbReference type="EMBL" id="JAVAMP010000002">
    <property type="protein sequence ID" value="MDP5274088.1"/>
    <property type="molecule type" value="Genomic_DNA"/>
</dbReference>
<dbReference type="InterPro" id="IPR017871">
    <property type="entry name" value="ABC_transporter-like_CS"/>
</dbReference>
<dbReference type="RefSeq" id="WP_305991378.1">
    <property type="nucleotide sequence ID" value="NZ_JAVAMP010000002.1"/>
</dbReference>
<dbReference type="SUPFAM" id="SSF52540">
    <property type="entry name" value="P-loop containing nucleoside triphosphate hydrolases"/>
    <property type="match status" value="1"/>
</dbReference>
<evidence type="ECO:0000256" key="2">
    <source>
        <dbReference type="ARBA" id="ARBA00022448"/>
    </source>
</evidence>
<proteinExistence type="inferred from homology"/>
<keyword evidence="7" id="KW-1185">Reference proteome</keyword>
<dbReference type="Pfam" id="PF00005">
    <property type="entry name" value="ABC_tran"/>
    <property type="match status" value="1"/>
</dbReference>
<dbReference type="PANTHER" id="PTHR42734:SF17">
    <property type="entry name" value="METAL TRANSPORT SYSTEM ATP-BINDING PROTEIN TM_0124-RELATED"/>
    <property type="match status" value="1"/>
</dbReference>
<name>A0ABT9IXJ3_9BACL</name>
<dbReference type="PANTHER" id="PTHR42734">
    <property type="entry name" value="METAL TRANSPORT SYSTEM ATP-BINDING PROTEIN TM_0124-RELATED"/>
    <property type="match status" value="1"/>
</dbReference>
<reference evidence="6 7" key="1">
    <citation type="submission" date="2023-08" db="EMBL/GenBank/DDBJ databases">
        <authorList>
            <person name="Park J.-S."/>
        </authorList>
    </citation>
    <scope>NUCLEOTIDE SEQUENCE [LARGE SCALE GENOMIC DNA]</scope>
    <source>
        <strain evidence="6 7">2205SS18-9</strain>
    </source>
</reference>
<protein>
    <submittedName>
        <fullName evidence="6">ATP-binding cassette domain-containing protein</fullName>
    </submittedName>
</protein>
<keyword evidence="3" id="KW-0547">Nucleotide-binding</keyword>
<dbReference type="Gene3D" id="3.40.50.300">
    <property type="entry name" value="P-loop containing nucleotide triphosphate hydrolases"/>
    <property type="match status" value="1"/>
</dbReference>